<dbReference type="GO" id="GO:0009097">
    <property type="term" value="P:isoleucine biosynthetic process"/>
    <property type="evidence" value="ECO:0007669"/>
    <property type="project" value="TreeGrafter"/>
</dbReference>
<dbReference type="Gene3D" id="3.40.50.970">
    <property type="match status" value="1"/>
</dbReference>
<dbReference type="EMBL" id="CASHTH010003343">
    <property type="protein sequence ID" value="CAI8043623.1"/>
    <property type="molecule type" value="Genomic_DNA"/>
</dbReference>
<dbReference type="GO" id="GO:0050660">
    <property type="term" value="F:flavin adenine dinucleotide binding"/>
    <property type="evidence" value="ECO:0007669"/>
    <property type="project" value="TreeGrafter"/>
</dbReference>
<dbReference type="PANTHER" id="PTHR18968:SF13">
    <property type="entry name" value="ACETOLACTATE SYNTHASE CATALYTIC SUBUNIT, MITOCHONDRIAL"/>
    <property type="match status" value="1"/>
</dbReference>
<dbReference type="InterPro" id="IPR045229">
    <property type="entry name" value="TPP_enz"/>
</dbReference>
<evidence type="ECO:0000256" key="1">
    <source>
        <dbReference type="ARBA" id="ARBA00007812"/>
    </source>
</evidence>
<dbReference type="InterPro" id="IPR029061">
    <property type="entry name" value="THDP-binding"/>
</dbReference>
<evidence type="ECO:0000313" key="5">
    <source>
        <dbReference type="Proteomes" id="UP001174909"/>
    </source>
</evidence>
<dbReference type="SUPFAM" id="SSF52518">
    <property type="entry name" value="Thiamin diphosphate-binding fold (THDP-binding)"/>
    <property type="match status" value="1"/>
</dbReference>
<comment type="caution">
    <text evidence="4">The sequence shown here is derived from an EMBL/GenBank/DDBJ whole genome shotgun (WGS) entry which is preliminary data.</text>
</comment>
<dbReference type="GO" id="GO:0003984">
    <property type="term" value="F:acetolactate synthase activity"/>
    <property type="evidence" value="ECO:0007669"/>
    <property type="project" value="TreeGrafter"/>
</dbReference>
<organism evidence="4 5">
    <name type="scientific">Geodia barretti</name>
    <name type="common">Barrett's horny sponge</name>
    <dbReference type="NCBI Taxonomy" id="519541"/>
    <lineage>
        <taxon>Eukaryota</taxon>
        <taxon>Metazoa</taxon>
        <taxon>Porifera</taxon>
        <taxon>Demospongiae</taxon>
        <taxon>Heteroscleromorpha</taxon>
        <taxon>Tetractinellida</taxon>
        <taxon>Astrophorina</taxon>
        <taxon>Geodiidae</taxon>
        <taxon>Geodia</taxon>
    </lineage>
</organism>
<dbReference type="AlphaFoldDB" id="A0AA35T9T3"/>
<dbReference type="Pfam" id="PF02776">
    <property type="entry name" value="TPP_enzyme_N"/>
    <property type="match status" value="1"/>
</dbReference>
<name>A0AA35T9T3_GEOBA</name>
<evidence type="ECO:0000259" key="3">
    <source>
        <dbReference type="Pfam" id="PF02776"/>
    </source>
</evidence>
<evidence type="ECO:0000313" key="4">
    <source>
        <dbReference type="EMBL" id="CAI8043623.1"/>
    </source>
</evidence>
<reference evidence="4" key="1">
    <citation type="submission" date="2023-03" db="EMBL/GenBank/DDBJ databases">
        <authorList>
            <person name="Steffen K."/>
            <person name="Cardenas P."/>
        </authorList>
    </citation>
    <scope>NUCLEOTIDE SEQUENCE</scope>
</reference>
<sequence>MTGARFVAETLKGYGLTHVFYVPSIARRILAELEVVGIERIVTHGEKAAVYMADGYARASNGPAICMAQSVGAANLAAGLQDPFLGLSPVIAITGHRPLSHQYRNSYQEIDHFKPFSSTTKYSVAVDTVEQLPHLLRQAFREATTGAPGPVHMDFQGIQGEVIENGEADLEVIIEEDFMKRSTLRPEPVPTRSGAQCRSWPRRAGRSS</sequence>
<comment type="similarity">
    <text evidence="1">Belongs to the TPP enzyme family.</text>
</comment>
<protein>
    <submittedName>
        <fullName evidence="4">Probable acetolactate synthase large subunit</fullName>
    </submittedName>
</protein>
<feature type="domain" description="Thiamine pyrophosphate enzyme N-terminal TPP-binding" evidence="3">
    <location>
        <begin position="1"/>
        <end position="113"/>
    </location>
</feature>
<dbReference type="GO" id="GO:0009099">
    <property type="term" value="P:L-valine biosynthetic process"/>
    <property type="evidence" value="ECO:0007669"/>
    <property type="project" value="TreeGrafter"/>
</dbReference>
<accession>A0AA35T9T3</accession>
<dbReference type="InterPro" id="IPR012001">
    <property type="entry name" value="Thiamin_PyroP_enz_TPP-bd_dom"/>
</dbReference>
<dbReference type="GO" id="GO:0005948">
    <property type="term" value="C:acetolactate synthase complex"/>
    <property type="evidence" value="ECO:0007669"/>
    <property type="project" value="TreeGrafter"/>
</dbReference>
<evidence type="ECO:0000256" key="2">
    <source>
        <dbReference type="SAM" id="MobiDB-lite"/>
    </source>
</evidence>
<dbReference type="CDD" id="cd07035">
    <property type="entry name" value="TPP_PYR_POX_like"/>
    <property type="match status" value="1"/>
</dbReference>
<dbReference type="Proteomes" id="UP001174909">
    <property type="component" value="Unassembled WGS sequence"/>
</dbReference>
<dbReference type="PANTHER" id="PTHR18968">
    <property type="entry name" value="THIAMINE PYROPHOSPHATE ENZYMES"/>
    <property type="match status" value="1"/>
</dbReference>
<keyword evidence="5" id="KW-1185">Reference proteome</keyword>
<gene>
    <name evidence="4" type="ORF">GBAR_LOCUS24191</name>
</gene>
<dbReference type="GO" id="GO:0030976">
    <property type="term" value="F:thiamine pyrophosphate binding"/>
    <property type="evidence" value="ECO:0007669"/>
    <property type="project" value="InterPro"/>
</dbReference>
<proteinExistence type="inferred from homology"/>
<feature type="region of interest" description="Disordered" evidence="2">
    <location>
        <begin position="183"/>
        <end position="208"/>
    </location>
</feature>